<dbReference type="SUPFAM" id="SSF46689">
    <property type="entry name" value="Homeodomain-like"/>
    <property type="match status" value="1"/>
</dbReference>
<dbReference type="PROSITE" id="PS51293">
    <property type="entry name" value="SANT"/>
    <property type="match status" value="1"/>
</dbReference>
<name>A0A484NFX3_9ASTE</name>
<dbReference type="Proteomes" id="UP000595140">
    <property type="component" value="Unassembled WGS sequence"/>
</dbReference>
<keyword evidence="2" id="KW-0217">Developmental protein</keyword>
<dbReference type="AlphaFoldDB" id="A0A484NFX3"/>
<gene>
    <name evidence="8" type="ORF">CCAM_LOCUS40944</name>
</gene>
<dbReference type="SMART" id="SM00717">
    <property type="entry name" value="SANT"/>
    <property type="match status" value="1"/>
</dbReference>
<dbReference type="GO" id="GO:0010597">
    <property type="term" value="P:green leaf volatile biosynthetic process"/>
    <property type="evidence" value="ECO:0007669"/>
    <property type="project" value="UniProtKB-ARBA"/>
</dbReference>
<dbReference type="Gene3D" id="1.10.10.60">
    <property type="entry name" value="Homeodomain-like"/>
    <property type="match status" value="1"/>
</dbReference>
<feature type="domain" description="Myb-like" evidence="6">
    <location>
        <begin position="1"/>
        <end position="51"/>
    </location>
</feature>
<accession>A0A484NFX3</accession>
<evidence type="ECO:0000256" key="2">
    <source>
        <dbReference type="ARBA" id="ARBA00022473"/>
    </source>
</evidence>
<dbReference type="InterPro" id="IPR009057">
    <property type="entry name" value="Homeodomain-like_sf"/>
</dbReference>
<dbReference type="PANTHER" id="PTHR43952">
    <property type="entry name" value="MYB FAMILY TRANSCRIPTION FACTOR-RELATED"/>
    <property type="match status" value="1"/>
</dbReference>
<dbReference type="GO" id="GO:0005634">
    <property type="term" value="C:nucleus"/>
    <property type="evidence" value="ECO:0007669"/>
    <property type="project" value="UniProtKB-SubCell"/>
</dbReference>
<organism evidence="8 9">
    <name type="scientific">Cuscuta campestris</name>
    <dbReference type="NCBI Taxonomy" id="132261"/>
    <lineage>
        <taxon>Eukaryota</taxon>
        <taxon>Viridiplantae</taxon>
        <taxon>Streptophyta</taxon>
        <taxon>Embryophyta</taxon>
        <taxon>Tracheophyta</taxon>
        <taxon>Spermatophyta</taxon>
        <taxon>Magnoliopsida</taxon>
        <taxon>eudicotyledons</taxon>
        <taxon>Gunneridae</taxon>
        <taxon>Pentapetalae</taxon>
        <taxon>asterids</taxon>
        <taxon>lamiids</taxon>
        <taxon>Solanales</taxon>
        <taxon>Convolvulaceae</taxon>
        <taxon>Cuscuteae</taxon>
        <taxon>Cuscuta</taxon>
        <taxon>Cuscuta subgen. Grammica</taxon>
        <taxon>Cuscuta sect. Cleistogrammica</taxon>
    </lineage>
</organism>
<evidence type="ECO:0000259" key="7">
    <source>
        <dbReference type="PROSITE" id="PS51293"/>
    </source>
</evidence>
<dbReference type="FunFam" id="1.10.10.60:FF:000154">
    <property type="entry name" value="Transcription factor SRM1"/>
    <property type="match status" value="1"/>
</dbReference>
<dbReference type="GO" id="GO:0009908">
    <property type="term" value="P:flower development"/>
    <property type="evidence" value="ECO:0007669"/>
    <property type="project" value="UniProtKB-ARBA"/>
</dbReference>
<evidence type="ECO:0000256" key="5">
    <source>
        <dbReference type="ARBA" id="ARBA00023242"/>
    </source>
</evidence>
<dbReference type="CDD" id="cd00167">
    <property type="entry name" value="SANT"/>
    <property type="match status" value="1"/>
</dbReference>
<evidence type="ECO:0000313" key="9">
    <source>
        <dbReference type="Proteomes" id="UP000595140"/>
    </source>
</evidence>
<dbReference type="EMBL" id="OOIL02006641">
    <property type="protein sequence ID" value="VFQ99168.1"/>
    <property type="molecule type" value="Genomic_DNA"/>
</dbReference>
<evidence type="ECO:0000256" key="1">
    <source>
        <dbReference type="ARBA" id="ARBA00004123"/>
    </source>
</evidence>
<evidence type="ECO:0000313" key="8">
    <source>
        <dbReference type="EMBL" id="VFQ99168.1"/>
    </source>
</evidence>
<keyword evidence="3" id="KW-0805">Transcription regulation</keyword>
<dbReference type="PANTHER" id="PTHR43952:SF75">
    <property type="entry name" value="PROTEIN RADIALIS-LIKE 6"/>
    <property type="match status" value="1"/>
</dbReference>
<dbReference type="GO" id="GO:0000976">
    <property type="term" value="F:transcription cis-regulatory region binding"/>
    <property type="evidence" value="ECO:0007669"/>
    <property type="project" value="UniProtKB-ARBA"/>
</dbReference>
<dbReference type="InterPro" id="IPR044636">
    <property type="entry name" value="RADIALIS-like"/>
</dbReference>
<dbReference type="InterPro" id="IPR001005">
    <property type="entry name" value="SANT/Myb"/>
</dbReference>
<protein>
    <submittedName>
        <fullName evidence="8">Uncharacterized protein</fullName>
    </submittedName>
</protein>
<evidence type="ECO:0000259" key="6">
    <source>
        <dbReference type="PROSITE" id="PS50090"/>
    </source>
</evidence>
<keyword evidence="4" id="KW-0804">Transcription</keyword>
<dbReference type="Pfam" id="PF00249">
    <property type="entry name" value="Myb_DNA-binding"/>
    <property type="match status" value="1"/>
</dbReference>
<evidence type="ECO:0000256" key="3">
    <source>
        <dbReference type="ARBA" id="ARBA00023015"/>
    </source>
</evidence>
<keyword evidence="9" id="KW-1185">Reference proteome</keyword>
<comment type="subcellular location">
    <subcellularLocation>
        <location evidence="1">Nucleus</location>
    </subcellularLocation>
</comment>
<dbReference type="OrthoDB" id="118550at2759"/>
<keyword evidence="5" id="KW-0539">Nucleus</keyword>
<sequence length="102" mass="11432">MGSWTEKQNKVFENALAIFDKDTPERWRNLARAVGGGKTEEEVKRHYEMLVEDVGHIESGRVPLPDYQDVRPPCAAKNLQSTTTRGAAGASYAVIVIKDRKM</sequence>
<dbReference type="GO" id="GO:0003700">
    <property type="term" value="F:DNA-binding transcription factor activity"/>
    <property type="evidence" value="ECO:0007669"/>
    <property type="project" value="InterPro"/>
</dbReference>
<dbReference type="InterPro" id="IPR017884">
    <property type="entry name" value="SANT_dom"/>
</dbReference>
<evidence type="ECO:0000256" key="4">
    <source>
        <dbReference type="ARBA" id="ARBA00023163"/>
    </source>
</evidence>
<feature type="domain" description="SANT" evidence="7">
    <location>
        <begin position="1"/>
        <end position="55"/>
    </location>
</feature>
<dbReference type="GO" id="GO:0048262">
    <property type="term" value="P:determination of dorsal/ventral asymmetry"/>
    <property type="evidence" value="ECO:0007669"/>
    <property type="project" value="UniProtKB-ARBA"/>
</dbReference>
<reference evidence="8 9" key="1">
    <citation type="submission" date="2018-04" db="EMBL/GenBank/DDBJ databases">
        <authorList>
            <person name="Vogel A."/>
        </authorList>
    </citation>
    <scope>NUCLEOTIDE SEQUENCE [LARGE SCALE GENOMIC DNA]</scope>
</reference>
<dbReference type="PROSITE" id="PS50090">
    <property type="entry name" value="MYB_LIKE"/>
    <property type="match status" value="1"/>
</dbReference>
<proteinExistence type="predicted"/>